<protein>
    <submittedName>
        <fullName evidence="2">ROK protein</fullName>
    </submittedName>
</protein>
<dbReference type="RefSeq" id="WP_003687388.1">
    <property type="nucleotide sequence ID" value="NZ_CP045035.1"/>
</dbReference>
<organism evidence="2 3">
    <name type="scientific">Liquorilactobacillus mali</name>
    <dbReference type="NCBI Taxonomy" id="1618"/>
    <lineage>
        <taxon>Bacteria</taxon>
        <taxon>Bacillati</taxon>
        <taxon>Bacillota</taxon>
        <taxon>Bacilli</taxon>
        <taxon>Lactobacillales</taxon>
        <taxon>Lactobacillaceae</taxon>
        <taxon>Liquorilactobacillus</taxon>
    </lineage>
</organism>
<dbReference type="InterPro" id="IPR043129">
    <property type="entry name" value="ATPase_NBD"/>
</dbReference>
<dbReference type="SUPFAM" id="SSF53067">
    <property type="entry name" value="Actin-like ATPase domain"/>
    <property type="match status" value="1"/>
</dbReference>
<proteinExistence type="inferred from homology"/>
<accession>A0A0R2G8X0</accession>
<dbReference type="CDD" id="cd24152">
    <property type="entry name" value="ASKHA_NBD_ROK-like"/>
    <property type="match status" value="1"/>
</dbReference>
<dbReference type="AlphaFoldDB" id="A0A0R2G8X0"/>
<evidence type="ECO:0000256" key="1">
    <source>
        <dbReference type="ARBA" id="ARBA00006479"/>
    </source>
</evidence>
<dbReference type="PANTHER" id="PTHR18964">
    <property type="entry name" value="ROK (REPRESSOR, ORF, KINASE) FAMILY"/>
    <property type="match status" value="1"/>
</dbReference>
<dbReference type="OrthoDB" id="9795247at2"/>
<name>A0A0R2G8X0_9LACO</name>
<dbReference type="PATRIC" id="fig|1618.3.peg.811"/>
<comment type="similarity">
    <text evidence="1">Belongs to the ROK (NagC/XylR) family.</text>
</comment>
<dbReference type="Pfam" id="PF00480">
    <property type="entry name" value="ROK"/>
    <property type="match status" value="1"/>
</dbReference>
<comment type="caution">
    <text evidence="2">The sequence shown here is derived from an EMBL/GenBank/DDBJ whole genome shotgun (WGS) entry which is preliminary data.</text>
</comment>
<evidence type="ECO:0000313" key="2">
    <source>
        <dbReference type="EMBL" id="KRN33069.1"/>
    </source>
</evidence>
<evidence type="ECO:0000313" key="3">
    <source>
        <dbReference type="Proteomes" id="UP000051727"/>
    </source>
</evidence>
<dbReference type="InterPro" id="IPR000600">
    <property type="entry name" value="ROK"/>
</dbReference>
<gene>
    <name evidence="2" type="ORF">IV36_GL000802</name>
</gene>
<dbReference type="Gene3D" id="3.30.420.40">
    <property type="match status" value="2"/>
</dbReference>
<dbReference type="STRING" id="1618.IV36_GL000802"/>
<dbReference type="Proteomes" id="UP000051727">
    <property type="component" value="Unassembled WGS sequence"/>
</dbReference>
<dbReference type="GeneID" id="98316024"/>
<reference evidence="2 3" key="1">
    <citation type="journal article" date="2015" name="Genome Announc.">
        <title>Expanding the biotechnology potential of lactobacilli through comparative genomics of 213 strains and associated genera.</title>
        <authorList>
            <person name="Sun Z."/>
            <person name="Harris H.M."/>
            <person name="McCann A."/>
            <person name="Guo C."/>
            <person name="Argimon S."/>
            <person name="Zhang W."/>
            <person name="Yang X."/>
            <person name="Jeffery I.B."/>
            <person name="Cooney J.C."/>
            <person name="Kagawa T.F."/>
            <person name="Liu W."/>
            <person name="Song Y."/>
            <person name="Salvetti E."/>
            <person name="Wrobel A."/>
            <person name="Rasinkangas P."/>
            <person name="Parkhill J."/>
            <person name="Rea M.C."/>
            <person name="O'Sullivan O."/>
            <person name="Ritari J."/>
            <person name="Douillard F.P."/>
            <person name="Paul Ross R."/>
            <person name="Yang R."/>
            <person name="Briner A.E."/>
            <person name="Felis G.E."/>
            <person name="de Vos W.M."/>
            <person name="Barrangou R."/>
            <person name="Klaenhammer T.R."/>
            <person name="Caufield P.W."/>
            <person name="Cui Y."/>
            <person name="Zhang H."/>
            <person name="O'Toole P.W."/>
        </authorList>
    </citation>
    <scope>NUCLEOTIDE SEQUENCE [LARGE SCALE GENOMIC DNA]</scope>
    <source>
        <strain evidence="2 3">ATCC 27304</strain>
    </source>
</reference>
<sequence>MRNYLSIDIGGTAIKYGLLDHSGNISEKDTVDTPQNLEEFKQTIKNIISRYKGRVYGIAFSVPGKVDSKQGIVYFGGALPFLNEFNFEKFVREEFGAIPVGVENDGKSAALAEMWLGNLRDVDNGAAIILGTGVGGGIIINGDLLPGSHFQAGELSFMIGNFNNVDYKEFVGTSLSAVKMIEKIALKEKLENKKDGRAAFALINKENAEAIEIFREYCKKIALLIINVQTVVDVTDFVIGGGISGQPVLIKTINEEYDKVLNKLTLLKDTLTRPRIKKAKFENSANLYGALYGLLQKIDNNS</sequence>
<dbReference type="PANTHER" id="PTHR18964:SF170">
    <property type="entry name" value="SUGAR KINASE"/>
    <property type="match status" value="1"/>
</dbReference>
<dbReference type="EMBL" id="JQAR01000002">
    <property type="protein sequence ID" value="KRN33069.1"/>
    <property type="molecule type" value="Genomic_DNA"/>
</dbReference>